<dbReference type="InterPro" id="IPR036390">
    <property type="entry name" value="WH_DNA-bd_sf"/>
</dbReference>
<keyword evidence="1" id="KW-0812">Transmembrane</keyword>
<proteinExistence type="predicted"/>
<feature type="domain" description="HTH iclR-type" evidence="2">
    <location>
        <begin position="210"/>
        <end position="249"/>
    </location>
</feature>
<dbReference type="SUPFAM" id="SSF46785">
    <property type="entry name" value="Winged helix' DNA-binding domain"/>
    <property type="match status" value="1"/>
</dbReference>
<dbReference type="AlphaFoldDB" id="A0AAX4KZF9"/>
<reference evidence="3 4" key="1">
    <citation type="submission" date="2024-02" db="EMBL/GenBank/DDBJ databases">
        <title>STSV induces naive adaptation in Sulfolobus.</title>
        <authorList>
            <person name="Xiang X."/>
            <person name="Song M."/>
        </authorList>
    </citation>
    <scope>NUCLEOTIDE SEQUENCE [LARGE SCALE GENOMIC DNA]</scope>
    <source>
        <strain evidence="3 4">RT2</strain>
    </source>
</reference>
<dbReference type="EMBL" id="CP146016">
    <property type="protein sequence ID" value="WWQ59638.1"/>
    <property type="molecule type" value="Genomic_DNA"/>
</dbReference>
<dbReference type="Proteomes" id="UP001432202">
    <property type="component" value="Chromosome"/>
</dbReference>
<dbReference type="InterPro" id="IPR036388">
    <property type="entry name" value="WH-like_DNA-bd_sf"/>
</dbReference>
<dbReference type="GeneID" id="89336925"/>
<dbReference type="CDD" id="cd00090">
    <property type="entry name" value="HTH_ARSR"/>
    <property type="match status" value="1"/>
</dbReference>
<organism evidence="3 4">
    <name type="scientific">Sulfolobus tengchongensis</name>
    <dbReference type="NCBI Taxonomy" id="207809"/>
    <lineage>
        <taxon>Archaea</taxon>
        <taxon>Thermoproteota</taxon>
        <taxon>Thermoprotei</taxon>
        <taxon>Sulfolobales</taxon>
        <taxon>Sulfolobaceae</taxon>
        <taxon>Sulfolobus</taxon>
    </lineage>
</organism>
<evidence type="ECO:0000313" key="4">
    <source>
        <dbReference type="Proteomes" id="UP001432202"/>
    </source>
</evidence>
<keyword evidence="4" id="KW-1185">Reference proteome</keyword>
<dbReference type="Gene3D" id="1.10.10.10">
    <property type="entry name" value="Winged helix-like DNA-binding domain superfamily/Winged helix DNA-binding domain"/>
    <property type="match status" value="1"/>
</dbReference>
<dbReference type="GO" id="GO:0006355">
    <property type="term" value="P:regulation of DNA-templated transcription"/>
    <property type="evidence" value="ECO:0007669"/>
    <property type="project" value="InterPro"/>
</dbReference>
<evidence type="ECO:0000256" key="1">
    <source>
        <dbReference type="SAM" id="Phobius"/>
    </source>
</evidence>
<name>A0AAX4KZF9_9CREN</name>
<dbReference type="GO" id="GO:0003677">
    <property type="term" value="F:DNA binding"/>
    <property type="evidence" value="ECO:0007669"/>
    <property type="project" value="InterPro"/>
</dbReference>
<gene>
    <name evidence="3" type="ORF">V6M85_09110</name>
</gene>
<dbReference type="InterPro" id="IPR011991">
    <property type="entry name" value="ArsR-like_HTH"/>
</dbReference>
<keyword evidence="1" id="KW-1133">Transmembrane helix</keyword>
<dbReference type="Pfam" id="PF09339">
    <property type="entry name" value="HTH_IclR"/>
    <property type="match status" value="1"/>
</dbReference>
<sequence>MKLLLLLLLLPLLLALMPIIIHASTLNIYYNGTVEAEINSNDRQFFLIGYNITDLKVIGARYNITGNTLYLNPINSTVYIYYKSELSKGVIQVNEPYNLTINLYLPLNSSINYISTQPYSFSTVNGLYNITFVNVSKVTLLYASSHVILAQNEFGLPAIIGGLVGSDAVLATLILLLWKRRRKEEVEIMKDEEGVDLVTDKLDERDAIVLEAIKMGTNTLADIVRQTGLPKSTAYRRVKKLVKLGYIEEIREEGKVRYIIKSDNK</sequence>
<dbReference type="InterPro" id="IPR005471">
    <property type="entry name" value="Tscrpt_reg_IclR_N"/>
</dbReference>
<accession>A0AAX4KZF9</accession>
<protein>
    <submittedName>
        <fullName evidence="3">Helix-turn-helix domain-containing protein</fullName>
    </submittedName>
</protein>
<feature type="transmembrane region" description="Helical" evidence="1">
    <location>
        <begin position="154"/>
        <end position="178"/>
    </location>
</feature>
<evidence type="ECO:0000259" key="2">
    <source>
        <dbReference type="Pfam" id="PF09339"/>
    </source>
</evidence>
<keyword evidence="1" id="KW-0472">Membrane</keyword>
<dbReference type="RefSeq" id="WP_338599030.1">
    <property type="nucleotide sequence ID" value="NZ_CP146016.1"/>
</dbReference>
<evidence type="ECO:0000313" key="3">
    <source>
        <dbReference type="EMBL" id="WWQ59638.1"/>
    </source>
</evidence>